<evidence type="ECO:0000313" key="8">
    <source>
        <dbReference type="EMBL" id="GGC02734.1"/>
    </source>
</evidence>
<dbReference type="OrthoDB" id="8538786at2"/>
<dbReference type="Proteomes" id="UP000622638">
    <property type="component" value="Unassembled WGS sequence"/>
</dbReference>
<dbReference type="Pfam" id="PF13440">
    <property type="entry name" value="Polysacc_synt_3"/>
    <property type="match status" value="1"/>
</dbReference>
<protein>
    <submittedName>
        <fullName evidence="8">Lipopolysaccharide biosynthesis protein</fullName>
    </submittedName>
    <submittedName>
        <fullName evidence="9">Oligosaccharide flippase family protein</fullName>
    </submittedName>
</protein>
<keyword evidence="3" id="KW-1003">Cell membrane</keyword>
<evidence type="ECO:0000256" key="1">
    <source>
        <dbReference type="ARBA" id="ARBA00004651"/>
    </source>
</evidence>
<comment type="caution">
    <text evidence="9">The sequence shown here is derived from an EMBL/GenBank/DDBJ whole genome shotgun (WGS) entry which is preliminary data.</text>
</comment>
<feature type="transmembrane region" description="Helical" evidence="7">
    <location>
        <begin position="43"/>
        <end position="67"/>
    </location>
</feature>
<comment type="similarity">
    <text evidence="2">Belongs to the polysaccharide synthase family.</text>
</comment>
<proteinExistence type="inferred from homology"/>
<reference evidence="11" key="2">
    <citation type="journal article" date="2019" name="Int. J. Syst. Evol. Microbiol.">
        <title>The Global Catalogue of Microorganisms (GCM) 10K type strain sequencing project: providing services to taxonomists for standard genome sequencing and annotation.</title>
        <authorList>
            <consortium name="The Broad Institute Genomics Platform"/>
            <consortium name="The Broad Institute Genome Sequencing Center for Infectious Disease"/>
            <person name="Wu L."/>
            <person name="Ma J."/>
        </authorList>
    </citation>
    <scope>NUCLEOTIDE SEQUENCE [LARGE SCALE GENOMIC DNA]</scope>
    <source>
        <strain evidence="11">CGMCC 1.15931</strain>
    </source>
</reference>
<keyword evidence="4 7" id="KW-0812">Transmembrane</keyword>
<evidence type="ECO:0000256" key="6">
    <source>
        <dbReference type="ARBA" id="ARBA00023136"/>
    </source>
</evidence>
<dbReference type="GO" id="GO:0005886">
    <property type="term" value="C:plasma membrane"/>
    <property type="evidence" value="ECO:0007669"/>
    <property type="project" value="UniProtKB-SubCell"/>
</dbReference>
<evidence type="ECO:0000256" key="2">
    <source>
        <dbReference type="ARBA" id="ARBA00007430"/>
    </source>
</evidence>
<feature type="transmembrane region" description="Helical" evidence="7">
    <location>
        <begin position="441"/>
        <end position="462"/>
    </location>
</feature>
<dbReference type="EMBL" id="BMKG01000010">
    <property type="protein sequence ID" value="GGC02734.1"/>
    <property type="molecule type" value="Genomic_DNA"/>
</dbReference>
<feature type="transmembrane region" description="Helical" evidence="7">
    <location>
        <begin position="149"/>
        <end position="167"/>
    </location>
</feature>
<keyword evidence="11" id="KW-1185">Reference proteome</keyword>
<feature type="transmembrane region" description="Helical" evidence="7">
    <location>
        <begin position="318"/>
        <end position="338"/>
    </location>
</feature>
<feature type="transmembrane region" description="Helical" evidence="7">
    <location>
        <begin position="173"/>
        <end position="190"/>
    </location>
</feature>
<dbReference type="PANTHER" id="PTHR30250">
    <property type="entry name" value="PST FAMILY PREDICTED COLANIC ACID TRANSPORTER"/>
    <property type="match status" value="1"/>
</dbReference>
<evidence type="ECO:0000313" key="10">
    <source>
        <dbReference type="Proteomes" id="UP000430634"/>
    </source>
</evidence>
<dbReference type="AlphaFoldDB" id="A0A6I3SUE7"/>
<organism evidence="9 10">
    <name type="scientific">Pseudoduganella buxea</name>
    <dbReference type="NCBI Taxonomy" id="1949069"/>
    <lineage>
        <taxon>Bacteria</taxon>
        <taxon>Pseudomonadati</taxon>
        <taxon>Pseudomonadota</taxon>
        <taxon>Betaproteobacteria</taxon>
        <taxon>Burkholderiales</taxon>
        <taxon>Oxalobacteraceae</taxon>
        <taxon>Telluria group</taxon>
        <taxon>Pseudoduganella</taxon>
    </lineage>
</organism>
<reference evidence="8" key="1">
    <citation type="journal article" date="2014" name="Int. J. Syst. Evol. Microbiol.">
        <title>Complete genome of a new Firmicutes species belonging to the dominant human colonic microbiota ('Ruminococcus bicirculans') reveals two chromosomes and a selective capacity to utilize plant glucans.</title>
        <authorList>
            <consortium name="NISC Comparative Sequencing Program"/>
            <person name="Wegmann U."/>
            <person name="Louis P."/>
            <person name="Goesmann A."/>
            <person name="Henrissat B."/>
            <person name="Duncan S.H."/>
            <person name="Flint H.J."/>
        </authorList>
    </citation>
    <scope>NUCLEOTIDE SEQUENCE</scope>
    <source>
        <strain evidence="8">CGMCC 1.15931</strain>
    </source>
</reference>
<dbReference type="RefSeq" id="WP_155469983.1">
    <property type="nucleotide sequence ID" value="NZ_BMKG01000010.1"/>
</dbReference>
<feature type="transmembrane region" description="Helical" evidence="7">
    <location>
        <begin position="412"/>
        <end position="429"/>
    </location>
</feature>
<feature type="transmembrane region" description="Helical" evidence="7">
    <location>
        <begin position="350"/>
        <end position="368"/>
    </location>
</feature>
<dbReference type="PANTHER" id="PTHR30250:SF10">
    <property type="entry name" value="LIPOPOLYSACCHARIDE BIOSYNTHESIS PROTEIN WZXC"/>
    <property type="match status" value="1"/>
</dbReference>
<comment type="subcellular location">
    <subcellularLocation>
        <location evidence="1">Cell membrane</location>
        <topology evidence="1">Multi-pass membrane protein</topology>
    </subcellularLocation>
</comment>
<gene>
    <name evidence="8" type="ORF">GCM10011572_25880</name>
    <name evidence="9" type="ORF">GM672_07910</name>
</gene>
<dbReference type="EMBL" id="WNKZ01000015">
    <property type="protein sequence ID" value="MTV52659.1"/>
    <property type="molecule type" value="Genomic_DNA"/>
</dbReference>
<sequence length="485" mass="51418">MSLAAKTLTAVTSNYIGTLVRVVAQFGAQLVIMRQLGPEPVGMFGYVTLAFGVLALFVDQGFGWSLIQSDWDEEEIKIVLSRLLLGSSLAAVLVYCLSWPAEYYLGGLAGSLFRWAAPSCVLIAVWGIAQARLRKDLQFGKIQIANTGAYIFATPVVGVTLALLGFGVWSLLAAWYVQSILMVAISYYYAPHSLKLGNPFKSTRAGALGRQVAGINIVNWSVDNVSGLTVGALGPSALGTFNAALMLSRTPAVQLAQTLQSVLFSAASALGQDAIRQRRLYLGALSVIALIATPAYGYGMTHSDFIIRMVFGAKWIDASGAFAAMTVGMVAVAMNALSGAMLTANGGQGAVLRSQVLCLVLMTVALLVANHFGLVGVGLAISLAYVIRLVYQMRAMAERIDIHAGAFVEVMRGPLLAACVMAIPLGALAPRSIPEAAAEGLALLGQTGAVLCLVALFPRWFLSDPLRDVMQRFGPGVRLLRLVDR</sequence>
<evidence type="ECO:0000256" key="7">
    <source>
        <dbReference type="SAM" id="Phobius"/>
    </source>
</evidence>
<evidence type="ECO:0000313" key="9">
    <source>
        <dbReference type="EMBL" id="MTV52659.1"/>
    </source>
</evidence>
<feature type="transmembrane region" description="Helical" evidence="7">
    <location>
        <begin position="280"/>
        <end position="298"/>
    </location>
</feature>
<feature type="transmembrane region" description="Helical" evidence="7">
    <location>
        <begin position="79"/>
        <end position="100"/>
    </location>
</feature>
<keyword evidence="6 7" id="KW-0472">Membrane</keyword>
<feature type="transmembrane region" description="Helical" evidence="7">
    <location>
        <begin position="112"/>
        <end position="129"/>
    </location>
</feature>
<accession>A0A6I3SUE7</accession>
<dbReference type="Proteomes" id="UP000430634">
    <property type="component" value="Unassembled WGS sequence"/>
</dbReference>
<feature type="transmembrane region" description="Helical" evidence="7">
    <location>
        <begin position="374"/>
        <end position="391"/>
    </location>
</feature>
<reference evidence="9 10" key="3">
    <citation type="submission" date="2019-11" db="EMBL/GenBank/DDBJ databases">
        <title>Type strains purchased from KCTC, JCM and DSMZ.</title>
        <authorList>
            <person name="Lu H."/>
        </authorList>
    </citation>
    <scope>NUCLEOTIDE SEQUENCE [LARGE SCALE GENOMIC DNA]</scope>
    <source>
        <strain evidence="9 10">KCTC 52429</strain>
    </source>
</reference>
<evidence type="ECO:0000256" key="3">
    <source>
        <dbReference type="ARBA" id="ARBA00022475"/>
    </source>
</evidence>
<reference evidence="8" key="4">
    <citation type="submission" date="2024-05" db="EMBL/GenBank/DDBJ databases">
        <authorList>
            <person name="Sun Q."/>
            <person name="Zhou Y."/>
        </authorList>
    </citation>
    <scope>NUCLEOTIDE SEQUENCE</scope>
    <source>
        <strain evidence="8">CGMCC 1.15931</strain>
    </source>
</reference>
<keyword evidence="5 7" id="KW-1133">Transmembrane helix</keyword>
<evidence type="ECO:0000256" key="4">
    <source>
        <dbReference type="ARBA" id="ARBA00022692"/>
    </source>
</evidence>
<evidence type="ECO:0000313" key="11">
    <source>
        <dbReference type="Proteomes" id="UP000622638"/>
    </source>
</evidence>
<dbReference type="InterPro" id="IPR050833">
    <property type="entry name" value="Poly_Biosynth_Transport"/>
</dbReference>
<evidence type="ECO:0000256" key="5">
    <source>
        <dbReference type="ARBA" id="ARBA00022989"/>
    </source>
</evidence>
<name>A0A6I3SUE7_9BURK</name>